<dbReference type="PANTHER" id="PTHR37423:SF5">
    <property type="entry name" value="SOLUBLE LYTIC MUREIN TRANSGLYCOSYLASE"/>
    <property type="match status" value="1"/>
</dbReference>
<feature type="domain" description="Transglycosylase SLT" evidence="4">
    <location>
        <begin position="560"/>
        <end position="670"/>
    </location>
</feature>
<keyword evidence="3" id="KW-0472">Membrane</keyword>
<dbReference type="InterPro" id="IPR008258">
    <property type="entry name" value="Transglycosylase_SLT_dom_1"/>
</dbReference>
<reference evidence="5" key="1">
    <citation type="submission" date="2022-06" db="EMBL/GenBank/DDBJ databases">
        <title>Genome sequence of Phormidium yuhuli AB48 isolated from an industrial photobioreactor environment.</title>
        <authorList>
            <person name="Qiu Y."/>
            <person name="Noonan A.J.C."/>
            <person name="Dofher K."/>
            <person name="Koch M."/>
            <person name="Kieft B."/>
            <person name="Lin X."/>
            <person name="Ziels R.M."/>
            <person name="Hallam S.J."/>
        </authorList>
    </citation>
    <scope>NUCLEOTIDE SEQUENCE</scope>
    <source>
        <strain evidence="5">AB48</strain>
    </source>
</reference>
<dbReference type="Gene3D" id="1.25.40.10">
    <property type="entry name" value="Tetratricopeptide repeat domain"/>
    <property type="match status" value="3"/>
</dbReference>
<proteinExistence type="inferred from homology"/>
<dbReference type="InterPro" id="IPR019734">
    <property type="entry name" value="TPR_rpt"/>
</dbReference>
<accession>A0ABY5APK1</accession>
<dbReference type="PROSITE" id="PS00922">
    <property type="entry name" value="TRANSGLYCOSYLASE"/>
    <property type="match status" value="1"/>
</dbReference>
<dbReference type="InterPro" id="IPR011990">
    <property type="entry name" value="TPR-like_helical_dom_sf"/>
</dbReference>
<evidence type="ECO:0000256" key="3">
    <source>
        <dbReference type="SAM" id="Phobius"/>
    </source>
</evidence>
<dbReference type="InterPro" id="IPR023346">
    <property type="entry name" value="Lysozyme-like_dom_sf"/>
</dbReference>
<keyword evidence="3" id="KW-1133">Transmembrane helix</keyword>
<dbReference type="InterPro" id="IPR008939">
    <property type="entry name" value="Lytic_TGlycosylase_superhlx_U"/>
</dbReference>
<dbReference type="Gene3D" id="1.10.530.10">
    <property type="match status" value="1"/>
</dbReference>
<dbReference type="RefSeq" id="WP_252662008.1">
    <property type="nucleotide sequence ID" value="NZ_CP098611.1"/>
</dbReference>
<feature type="transmembrane region" description="Helical" evidence="3">
    <location>
        <begin position="12"/>
        <end position="33"/>
    </location>
</feature>
<comment type="similarity">
    <text evidence="1">Belongs to the transglycosylase Slt family.</text>
</comment>
<keyword evidence="6" id="KW-1185">Reference proteome</keyword>
<gene>
    <name evidence="5" type="ORF">NEA10_15155</name>
</gene>
<evidence type="ECO:0000256" key="2">
    <source>
        <dbReference type="ARBA" id="ARBA00022729"/>
    </source>
</evidence>
<evidence type="ECO:0000256" key="1">
    <source>
        <dbReference type="ARBA" id="ARBA00007734"/>
    </source>
</evidence>
<dbReference type="Pfam" id="PF01464">
    <property type="entry name" value="SLT"/>
    <property type="match status" value="1"/>
</dbReference>
<dbReference type="CDD" id="cd13401">
    <property type="entry name" value="Slt70-like"/>
    <property type="match status" value="1"/>
</dbReference>
<keyword evidence="3" id="KW-0812">Transmembrane</keyword>
<organism evidence="5 6">
    <name type="scientific">Phormidium yuhuli AB48</name>
    <dbReference type="NCBI Taxonomy" id="2940671"/>
    <lineage>
        <taxon>Bacteria</taxon>
        <taxon>Bacillati</taxon>
        <taxon>Cyanobacteriota</taxon>
        <taxon>Cyanophyceae</taxon>
        <taxon>Oscillatoriophycideae</taxon>
        <taxon>Oscillatoriales</taxon>
        <taxon>Oscillatoriaceae</taxon>
        <taxon>Phormidium</taxon>
        <taxon>Phormidium yuhuli</taxon>
    </lineage>
</organism>
<evidence type="ECO:0000313" key="6">
    <source>
        <dbReference type="Proteomes" id="UP001056708"/>
    </source>
</evidence>
<evidence type="ECO:0000313" key="5">
    <source>
        <dbReference type="EMBL" id="USR90174.1"/>
    </source>
</evidence>
<evidence type="ECO:0000259" key="4">
    <source>
        <dbReference type="Pfam" id="PF01464"/>
    </source>
</evidence>
<dbReference type="PANTHER" id="PTHR37423">
    <property type="entry name" value="SOLUBLE LYTIC MUREIN TRANSGLYCOSYLASE-RELATED"/>
    <property type="match status" value="1"/>
</dbReference>
<dbReference type="EMBL" id="CP098611">
    <property type="protein sequence ID" value="USR90174.1"/>
    <property type="molecule type" value="Genomic_DNA"/>
</dbReference>
<dbReference type="Proteomes" id="UP001056708">
    <property type="component" value="Chromosome"/>
</dbReference>
<dbReference type="Pfam" id="PF13174">
    <property type="entry name" value="TPR_6"/>
    <property type="match status" value="2"/>
</dbReference>
<dbReference type="InterPro" id="IPR000189">
    <property type="entry name" value="Transglyc_AS"/>
</dbReference>
<sequence>MQKRLHHHVPLLQLLLLLGLGTVALLAGMFLAGRRGPEELPPRAEESETVAALSLPESQQQQELQRLAQGPASAERDRAAYILAVQALENGQAAQALSLLNPLDSQSSHLGGYVLLTQAQAQAQAGNEGQAQDLYEHILRDFPEDPVAAEALYALGQQDPKFWDQALAEFPRHPRAATIALQRLESQPNDLNLLRVLSTHLYLSNFTELLDRLVNEHGQVLTPEDWEIIAFGYWERMVYGSAGDAYAQAANTPRNLYRTARGQQLGGDARRARDSYRVLIQAFPQAEETGEALLRLARLVESPREALPLLDQLMANFPERAPEALWLRSQVLTQLNSVESAQQARQSILTQYSDSDTAAEIRWQNAQQASAMGNVPQAWDWAKQLVTENPESDEAPQAAFWIGKWAQQLNRPEDAEAAFTAVLQRYPESYYAWRAASLLGWNVGTFTTVRLLTPTVDHVAERPLLPAGSDLTGELYALGFEAAAWRRWQMEFPDPMNPTVAEQYTEALMLQVIGEYIDSLFMLSSLGWRDDPEELAEYEAFKAERAYWYSLYPFPFREPIVRWSAARQIDPLLTLALIRQESRFMPGIRSVANAIGLMQVLPETADWIAARKDEDPPRDLRDPDDNIRLGTLYLDFTHNEYDNNTLFALASYNAGPGSVDNWIARFGFSDPDVFVSQIPFPETQGYISSVMGNYWNYLRLYNPEIRAQLEDLKE</sequence>
<dbReference type="SUPFAM" id="SSF48435">
    <property type="entry name" value="Bacterial muramidases"/>
    <property type="match status" value="1"/>
</dbReference>
<name>A0ABY5APK1_9CYAN</name>
<keyword evidence="2" id="KW-0732">Signal</keyword>
<protein>
    <submittedName>
        <fullName evidence="5">Transglycosylase SLT domain-containing protein</fullName>
    </submittedName>
</protein>
<dbReference type="SUPFAM" id="SSF53955">
    <property type="entry name" value="Lysozyme-like"/>
    <property type="match status" value="1"/>
</dbReference>